<accession>A0A383C474</accession>
<sequence length="63" mass="6998">VCLRAKFPPRVDPLSFWLAAAAAVVVSVPKSFFKFAENCEASSLWVGAHRYTRISCATILLWV</sequence>
<gene>
    <name evidence="1" type="ORF">METZ01_LOCUS479713</name>
</gene>
<dbReference type="EMBL" id="UINC01205610">
    <property type="protein sequence ID" value="SVE26859.1"/>
    <property type="molecule type" value="Genomic_DNA"/>
</dbReference>
<protein>
    <submittedName>
        <fullName evidence="1">Uncharacterized protein</fullName>
    </submittedName>
</protein>
<feature type="non-terminal residue" evidence="1">
    <location>
        <position position="1"/>
    </location>
</feature>
<organism evidence="1">
    <name type="scientific">marine metagenome</name>
    <dbReference type="NCBI Taxonomy" id="408172"/>
    <lineage>
        <taxon>unclassified sequences</taxon>
        <taxon>metagenomes</taxon>
        <taxon>ecological metagenomes</taxon>
    </lineage>
</organism>
<reference evidence="1" key="1">
    <citation type="submission" date="2018-05" db="EMBL/GenBank/DDBJ databases">
        <authorList>
            <person name="Lanie J.A."/>
            <person name="Ng W.-L."/>
            <person name="Kazmierczak K.M."/>
            <person name="Andrzejewski T.M."/>
            <person name="Davidsen T.M."/>
            <person name="Wayne K.J."/>
            <person name="Tettelin H."/>
            <person name="Glass J.I."/>
            <person name="Rusch D."/>
            <person name="Podicherti R."/>
            <person name="Tsui H.-C.T."/>
            <person name="Winkler M.E."/>
        </authorList>
    </citation>
    <scope>NUCLEOTIDE SEQUENCE</scope>
</reference>
<evidence type="ECO:0000313" key="1">
    <source>
        <dbReference type="EMBL" id="SVE26859.1"/>
    </source>
</evidence>
<name>A0A383C474_9ZZZZ</name>
<proteinExistence type="predicted"/>
<dbReference type="AlphaFoldDB" id="A0A383C474"/>